<comment type="caution">
    <text evidence="1">The sequence shown here is derived from an EMBL/GenBank/DDBJ whole genome shotgun (WGS) entry which is preliminary data.</text>
</comment>
<protein>
    <submittedName>
        <fullName evidence="1">Uncharacterized protein</fullName>
    </submittedName>
</protein>
<accession>A0A2K3N298</accession>
<dbReference type="AlphaFoldDB" id="A0A2K3N298"/>
<sequence length="103" mass="11518">MNQVVEFDGKHIYETRKCGGSKRKLNISYQRGSESFTKVARNKNPFIVPILTLAPTQLLKTNVSSSSQSNLYPSINFNDLVQYHFLGDVAALNTSKFPSALHV</sequence>
<gene>
    <name evidence="1" type="ORF">L195_g020406</name>
</gene>
<dbReference type="EMBL" id="ASHM01015280">
    <property type="protein sequence ID" value="PNX97181.1"/>
    <property type="molecule type" value="Genomic_DNA"/>
</dbReference>
<dbReference type="Proteomes" id="UP000236291">
    <property type="component" value="Unassembled WGS sequence"/>
</dbReference>
<evidence type="ECO:0000313" key="1">
    <source>
        <dbReference type="EMBL" id="PNX97181.1"/>
    </source>
</evidence>
<reference evidence="1 2" key="2">
    <citation type="journal article" date="2017" name="Front. Plant Sci.">
        <title>Gene Classification and Mining of Molecular Markers Useful in Red Clover (Trifolium pratense) Breeding.</title>
        <authorList>
            <person name="Istvanek J."/>
            <person name="Dluhosova J."/>
            <person name="Dluhos P."/>
            <person name="Patkova L."/>
            <person name="Nedelnik J."/>
            <person name="Repkova J."/>
        </authorList>
    </citation>
    <scope>NUCLEOTIDE SEQUENCE [LARGE SCALE GENOMIC DNA]</scope>
    <source>
        <strain evidence="2">cv. Tatra</strain>
        <tissue evidence="1">Young leaves</tissue>
    </source>
</reference>
<organism evidence="1 2">
    <name type="scientific">Trifolium pratense</name>
    <name type="common">Red clover</name>
    <dbReference type="NCBI Taxonomy" id="57577"/>
    <lineage>
        <taxon>Eukaryota</taxon>
        <taxon>Viridiplantae</taxon>
        <taxon>Streptophyta</taxon>
        <taxon>Embryophyta</taxon>
        <taxon>Tracheophyta</taxon>
        <taxon>Spermatophyta</taxon>
        <taxon>Magnoliopsida</taxon>
        <taxon>eudicotyledons</taxon>
        <taxon>Gunneridae</taxon>
        <taxon>Pentapetalae</taxon>
        <taxon>rosids</taxon>
        <taxon>fabids</taxon>
        <taxon>Fabales</taxon>
        <taxon>Fabaceae</taxon>
        <taxon>Papilionoideae</taxon>
        <taxon>50 kb inversion clade</taxon>
        <taxon>NPAAA clade</taxon>
        <taxon>Hologalegina</taxon>
        <taxon>IRL clade</taxon>
        <taxon>Trifolieae</taxon>
        <taxon>Trifolium</taxon>
    </lineage>
</organism>
<evidence type="ECO:0000313" key="2">
    <source>
        <dbReference type="Proteomes" id="UP000236291"/>
    </source>
</evidence>
<name>A0A2K3N298_TRIPR</name>
<reference evidence="1 2" key="1">
    <citation type="journal article" date="2014" name="Am. J. Bot.">
        <title>Genome assembly and annotation for red clover (Trifolium pratense; Fabaceae).</title>
        <authorList>
            <person name="Istvanek J."/>
            <person name="Jaros M."/>
            <person name="Krenek A."/>
            <person name="Repkova J."/>
        </authorList>
    </citation>
    <scope>NUCLEOTIDE SEQUENCE [LARGE SCALE GENOMIC DNA]</scope>
    <source>
        <strain evidence="2">cv. Tatra</strain>
        <tissue evidence="1">Young leaves</tissue>
    </source>
</reference>
<proteinExistence type="predicted"/>